<evidence type="ECO:0000313" key="1">
    <source>
        <dbReference type="EMBL" id="MFC5466165.1"/>
    </source>
</evidence>
<sequence length="51" mass="5420">MTRKTSIALAGEKQKLLLTACLSHLYAGDLRNELLTNAASLGLTDGGMLMN</sequence>
<protein>
    <submittedName>
        <fullName evidence="1">Uncharacterized protein</fullName>
    </submittedName>
</protein>
<dbReference type="RefSeq" id="WP_382353759.1">
    <property type="nucleotide sequence ID" value="NZ_JBHSMC010000021.1"/>
</dbReference>
<dbReference type="Proteomes" id="UP001596147">
    <property type="component" value="Unassembled WGS sequence"/>
</dbReference>
<keyword evidence="2" id="KW-1185">Reference proteome</keyword>
<reference evidence="2" key="1">
    <citation type="journal article" date="2019" name="Int. J. Syst. Evol. Microbiol.">
        <title>The Global Catalogue of Microorganisms (GCM) 10K type strain sequencing project: providing services to taxonomists for standard genome sequencing and annotation.</title>
        <authorList>
            <consortium name="The Broad Institute Genomics Platform"/>
            <consortium name="The Broad Institute Genome Sequencing Center for Infectious Disease"/>
            <person name="Wu L."/>
            <person name="Ma J."/>
        </authorList>
    </citation>
    <scope>NUCLEOTIDE SEQUENCE [LARGE SCALE GENOMIC DNA]</scope>
    <source>
        <strain evidence="2">CGMCC 1.12237</strain>
    </source>
</reference>
<comment type="caution">
    <text evidence="1">The sequence shown here is derived from an EMBL/GenBank/DDBJ whole genome shotgun (WGS) entry which is preliminary data.</text>
</comment>
<name>A0ABW0LLL8_9BACI</name>
<dbReference type="EMBL" id="JBHSMC010000021">
    <property type="protein sequence ID" value="MFC5466165.1"/>
    <property type="molecule type" value="Genomic_DNA"/>
</dbReference>
<proteinExistence type="predicted"/>
<gene>
    <name evidence="1" type="ORF">ACFPM4_15645</name>
</gene>
<evidence type="ECO:0000313" key="2">
    <source>
        <dbReference type="Proteomes" id="UP001596147"/>
    </source>
</evidence>
<accession>A0ABW0LLL8</accession>
<organism evidence="1 2">
    <name type="scientific">Lederbergia graminis</name>
    <dbReference type="NCBI Taxonomy" id="735518"/>
    <lineage>
        <taxon>Bacteria</taxon>
        <taxon>Bacillati</taxon>
        <taxon>Bacillota</taxon>
        <taxon>Bacilli</taxon>
        <taxon>Bacillales</taxon>
        <taxon>Bacillaceae</taxon>
        <taxon>Lederbergia</taxon>
    </lineage>
</organism>